<proteinExistence type="predicted"/>
<dbReference type="PANTHER" id="PTHR43280">
    <property type="entry name" value="ARAC-FAMILY TRANSCRIPTIONAL REGULATOR"/>
    <property type="match status" value="1"/>
</dbReference>
<accession>A0A2T3MWD1</accession>
<dbReference type="Gene3D" id="2.60.120.10">
    <property type="entry name" value="Jelly Rolls"/>
    <property type="match status" value="1"/>
</dbReference>
<dbReference type="InterPro" id="IPR018060">
    <property type="entry name" value="HTH_AraC"/>
</dbReference>
<keyword evidence="1" id="KW-0805">Transcription regulation</keyword>
<dbReference type="InterPro" id="IPR003313">
    <property type="entry name" value="AraC-bd"/>
</dbReference>
<evidence type="ECO:0000256" key="2">
    <source>
        <dbReference type="ARBA" id="ARBA00023125"/>
    </source>
</evidence>
<name>A0A2T3MWD1_9GAMM</name>
<keyword evidence="3" id="KW-0804">Transcription</keyword>
<evidence type="ECO:0000313" key="6">
    <source>
        <dbReference type="Proteomes" id="UP000240904"/>
    </source>
</evidence>
<dbReference type="SUPFAM" id="SSF51215">
    <property type="entry name" value="Regulatory protein AraC"/>
    <property type="match status" value="1"/>
</dbReference>
<dbReference type="PANTHER" id="PTHR43280:SF32">
    <property type="entry name" value="TRANSCRIPTIONAL REGULATORY PROTEIN"/>
    <property type="match status" value="1"/>
</dbReference>
<evidence type="ECO:0000259" key="4">
    <source>
        <dbReference type="PROSITE" id="PS01124"/>
    </source>
</evidence>
<protein>
    <recommendedName>
        <fullName evidence="4">HTH araC/xylS-type domain-containing protein</fullName>
    </recommendedName>
</protein>
<dbReference type="Proteomes" id="UP000240904">
    <property type="component" value="Unassembled WGS sequence"/>
</dbReference>
<sequence length="293" mass="34592">MDQQDIHGVELEQMRTELEFTISTIAQLFDEFEPSVFAKPHRVSFNAIIYIAKGQGEHHIDHKLYRYKPGTIMFLSQYQVHHFDYNPDIEGYVASFKDEMLYYGNDDPYESKIKTALENVNCIYDSDEKYSFYFEQLSQEYLNQQDNLSGEIIRSTMRTVMLKTLVRHYQSCLTHQNRSPDALDFMRLRELIESHYNDTRTVADYARMMGKTTKKINQIVKDNTGRTGKELIDDRVMLEAKRLLAYSQYSITNIAVILGFNEATNMTKFFRRHTELTPKEFRELCRHNVAKSY</sequence>
<keyword evidence="2" id="KW-0238">DNA-binding</keyword>
<dbReference type="PROSITE" id="PS01124">
    <property type="entry name" value="HTH_ARAC_FAMILY_2"/>
    <property type="match status" value="1"/>
</dbReference>
<dbReference type="Pfam" id="PF12833">
    <property type="entry name" value="HTH_18"/>
    <property type="match status" value="1"/>
</dbReference>
<organism evidence="5 6">
    <name type="scientific">Photobacterium lipolyticum</name>
    <dbReference type="NCBI Taxonomy" id="266810"/>
    <lineage>
        <taxon>Bacteria</taxon>
        <taxon>Pseudomonadati</taxon>
        <taxon>Pseudomonadota</taxon>
        <taxon>Gammaproteobacteria</taxon>
        <taxon>Vibrionales</taxon>
        <taxon>Vibrionaceae</taxon>
        <taxon>Photobacterium</taxon>
    </lineage>
</organism>
<evidence type="ECO:0000313" key="5">
    <source>
        <dbReference type="EMBL" id="PSW04295.1"/>
    </source>
</evidence>
<evidence type="ECO:0000256" key="3">
    <source>
        <dbReference type="ARBA" id="ARBA00023163"/>
    </source>
</evidence>
<reference evidence="5 6" key="1">
    <citation type="submission" date="2018-03" db="EMBL/GenBank/DDBJ databases">
        <title>Whole genome sequencing of Histamine producing bacteria.</title>
        <authorList>
            <person name="Butler K."/>
        </authorList>
    </citation>
    <scope>NUCLEOTIDE SEQUENCE [LARGE SCALE GENOMIC DNA]</scope>
    <source>
        <strain evidence="5 6">DSM 16190</strain>
    </source>
</reference>
<dbReference type="InterPro" id="IPR009057">
    <property type="entry name" value="Homeodomain-like_sf"/>
</dbReference>
<dbReference type="GO" id="GO:0043565">
    <property type="term" value="F:sequence-specific DNA binding"/>
    <property type="evidence" value="ECO:0007669"/>
    <property type="project" value="InterPro"/>
</dbReference>
<dbReference type="GO" id="GO:0003700">
    <property type="term" value="F:DNA-binding transcription factor activity"/>
    <property type="evidence" value="ECO:0007669"/>
    <property type="project" value="InterPro"/>
</dbReference>
<dbReference type="Gene3D" id="1.10.10.60">
    <property type="entry name" value="Homeodomain-like"/>
    <property type="match status" value="1"/>
</dbReference>
<dbReference type="InterPro" id="IPR037923">
    <property type="entry name" value="HTH-like"/>
</dbReference>
<feature type="domain" description="HTH araC/xylS-type" evidence="4">
    <location>
        <begin position="186"/>
        <end position="284"/>
    </location>
</feature>
<evidence type="ECO:0000256" key="1">
    <source>
        <dbReference type="ARBA" id="ARBA00023015"/>
    </source>
</evidence>
<dbReference type="EMBL" id="PYMC01000009">
    <property type="protein sequence ID" value="PSW04295.1"/>
    <property type="molecule type" value="Genomic_DNA"/>
</dbReference>
<dbReference type="SUPFAM" id="SSF46689">
    <property type="entry name" value="Homeodomain-like"/>
    <property type="match status" value="1"/>
</dbReference>
<dbReference type="Pfam" id="PF02311">
    <property type="entry name" value="AraC_binding"/>
    <property type="match status" value="1"/>
</dbReference>
<dbReference type="InterPro" id="IPR014710">
    <property type="entry name" value="RmlC-like_jellyroll"/>
</dbReference>
<gene>
    <name evidence="5" type="ORF">C9I89_13265</name>
</gene>
<dbReference type="AlphaFoldDB" id="A0A2T3MWD1"/>
<dbReference type="SMART" id="SM00342">
    <property type="entry name" value="HTH_ARAC"/>
    <property type="match status" value="1"/>
</dbReference>
<keyword evidence="6" id="KW-1185">Reference proteome</keyword>
<comment type="caution">
    <text evidence="5">The sequence shown here is derived from an EMBL/GenBank/DDBJ whole genome shotgun (WGS) entry which is preliminary data.</text>
</comment>
<dbReference type="RefSeq" id="WP_107283823.1">
    <property type="nucleotide sequence ID" value="NZ_PYMC01000009.1"/>
</dbReference>
<dbReference type="OrthoDB" id="9814125at2"/>